<keyword evidence="2" id="KW-0489">Methyltransferase</keyword>
<dbReference type="InterPro" id="IPR029063">
    <property type="entry name" value="SAM-dependent_MTases_sf"/>
</dbReference>
<evidence type="ECO:0000256" key="2">
    <source>
        <dbReference type="ARBA" id="ARBA00022603"/>
    </source>
</evidence>
<dbReference type="InterPro" id="IPR008854">
    <property type="entry name" value="TPMT"/>
</dbReference>
<dbReference type="GO" id="GO:0032259">
    <property type="term" value="P:methylation"/>
    <property type="evidence" value="ECO:0007669"/>
    <property type="project" value="UniProtKB-KW"/>
</dbReference>
<dbReference type="Pfam" id="PF05724">
    <property type="entry name" value="TPMT"/>
    <property type="match status" value="1"/>
</dbReference>
<gene>
    <name evidence="6" type="ORF">SETIT_4G070500v2</name>
</gene>
<reference evidence="6" key="2">
    <citation type="submission" date="2015-07" db="EMBL/GenBank/DDBJ databases">
        <authorList>
            <person name="Noorani M."/>
        </authorList>
    </citation>
    <scope>NUCLEOTIDE SEQUENCE</scope>
    <source>
        <strain evidence="6">Yugu1</strain>
    </source>
</reference>
<reference evidence="6" key="1">
    <citation type="journal article" date="2012" name="Nat. Biotechnol.">
        <title>Reference genome sequence of the model plant Setaria.</title>
        <authorList>
            <person name="Bennetzen J.L."/>
            <person name="Schmutz J."/>
            <person name="Wang H."/>
            <person name="Percifield R."/>
            <person name="Hawkins J."/>
            <person name="Pontaroli A.C."/>
            <person name="Estep M."/>
            <person name="Feng L."/>
            <person name="Vaughn J.N."/>
            <person name="Grimwood J."/>
            <person name="Jenkins J."/>
            <person name="Barry K."/>
            <person name="Lindquist E."/>
            <person name="Hellsten U."/>
            <person name="Deshpande S."/>
            <person name="Wang X."/>
            <person name="Wu X."/>
            <person name="Mitros T."/>
            <person name="Triplett J."/>
            <person name="Yang X."/>
            <person name="Ye C.Y."/>
            <person name="Mauro-Herrera M."/>
            <person name="Wang L."/>
            <person name="Li P."/>
            <person name="Sharma M."/>
            <person name="Sharma R."/>
            <person name="Ronald P.C."/>
            <person name="Panaud O."/>
            <person name="Kellogg E.A."/>
            <person name="Brutnell T.P."/>
            <person name="Doust A.N."/>
            <person name="Tuskan G.A."/>
            <person name="Rokhsar D."/>
            <person name="Devos K.M."/>
        </authorList>
    </citation>
    <scope>NUCLEOTIDE SEQUENCE [LARGE SCALE GENOMIC DNA]</scope>
    <source>
        <strain evidence="6">Yugu1</strain>
    </source>
</reference>
<keyword evidence="4" id="KW-0949">S-adenosyl-L-methionine</keyword>
<keyword evidence="1" id="KW-0597">Phosphoprotein</keyword>
<evidence type="ECO:0000256" key="1">
    <source>
        <dbReference type="ARBA" id="ARBA00022553"/>
    </source>
</evidence>
<dbReference type="Gene3D" id="3.40.50.150">
    <property type="entry name" value="Vaccinia Virus protein VP39"/>
    <property type="match status" value="1"/>
</dbReference>
<proteinExistence type="predicted"/>
<feature type="region of interest" description="Disordered" evidence="5">
    <location>
        <begin position="98"/>
        <end position="123"/>
    </location>
</feature>
<evidence type="ECO:0008006" key="7">
    <source>
        <dbReference type="Google" id="ProtNLM"/>
    </source>
</evidence>
<dbReference type="STRING" id="4555.A0A368QRM2"/>
<dbReference type="PROSITE" id="PS51585">
    <property type="entry name" value="SAM_MT_TPMT"/>
    <property type="match status" value="1"/>
</dbReference>
<evidence type="ECO:0000256" key="5">
    <source>
        <dbReference type="SAM" id="MobiDB-lite"/>
    </source>
</evidence>
<dbReference type="OrthoDB" id="276151at2759"/>
<evidence type="ECO:0000256" key="4">
    <source>
        <dbReference type="ARBA" id="ARBA00022691"/>
    </source>
</evidence>
<sequence length="333" mass="36633">MGWDGGCAAASGKVVEPAPLFFFLSLAGRGAVGGREERGDMACGGWREWGRGTREAAQRKEIKSFPPPSCFRLCCGGASHMRALSRVGEPVRWLASRARPRRGMGSSAAAGGRRDPGENPKVGRLRELFTGDAADGWEKSWEFGVTPWDLGKPTPVIEHLVRSGTLPKGRALVPGCGMGYDVVALACPERFVVGLDVSDLAIKKAKQWSSSLPNADYFTFLAEDFFKWIPSEQFDLIFDYTFFCALDPSLRVAWAETVNRLLKPDGELLTLIYLISDQEGGPPYNNTVADYQKVLEPLGFRAVLMEDNELAIKPRKGCEKLGRWKRCAHQSSL</sequence>
<evidence type="ECO:0000313" key="6">
    <source>
        <dbReference type="EMBL" id="RCV20611.1"/>
    </source>
</evidence>
<dbReference type="AlphaFoldDB" id="A0A368QRM2"/>
<dbReference type="GO" id="GO:0008757">
    <property type="term" value="F:S-adenosylmethionine-dependent methyltransferase activity"/>
    <property type="evidence" value="ECO:0007669"/>
    <property type="project" value="InterPro"/>
</dbReference>
<evidence type="ECO:0000256" key="3">
    <source>
        <dbReference type="ARBA" id="ARBA00022679"/>
    </source>
</evidence>
<accession>A0A368QRM2</accession>
<dbReference type="CDD" id="cd02440">
    <property type="entry name" value="AdoMet_MTases"/>
    <property type="match status" value="1"/>
</dbReference>
<keyword evidence="3" id="KW-0808">Transferase</keyword>
<dbReference type="EMBL" id="CM003531">
    <property type="protein sequence ID" value="RCV20611.1"/>
    <property type="molecule type" value="Genomic_DNA"/>
</dbReference>
<dbReference type="SUPFAM" id="SSF53335">
    <property type="entry name" value="S-adenosyl-L-methionine-dependent methyltransferases"/>
    <property type="match status" value="1"/>
</dbReference>
<dbReference type="PANTHER" id="PTHR32183:SF11">
    <property type="entry name" value="THIOL METHYLTRANSFERASE 2-RELATED"/>
    <property type="match status" value="1"/>
</dbReference>
<name>A0A368QRM2_SETIT</name>
<dbReference type="PANTHER" id="PTHR32183">
    <property type="match status" value="1"/>
</dbReference>
<protein>
    <recommendedName>
        <fullName evidence="7">Methyltransferase domain-containing protein</fullName>
    </recommendedName>
</protein>
<organism evidence="6">
    <name type="scientific">Setaria italica</name>
    <name type="common">Foxtail millet</name>
    <name type="synonym">Panicum italicum</name>
    <dbReference type="NCBI Taxonomy" id="4555"/>
    <lineage>
        <taxon>Eukaryota</taxon>
        <taxon>Viridiplantae</taxon>
        <taxon>Streptophyta</taxon>
        <taxon>Embryophyta</taxon>
        <taxon>Tracheophyta</taxon>
        <taxon>Spermatophyta</taxon>
        <taxon>Magnoliopsida</taxon>
        <taxon>Liliopsida</taxon>
        <taxon>Poales</taxon>
        <taxon>Poaceae</taxon>
        <taxon>PACMAD clade</taxon>
        <taxon>Panicoideae</taxon>
        <taxon>Panicodae</taxon>
        <taxon>Paniceae</taxon>
        <taxon>Cenchrinae</taxon>
        <taxon>Setaria</taxon>
    </lineage>
</organism>